<feature type="transmembrane region" description="Helical" evidence="6">
    <location>
        <begin position="316"/>
        <end position="337"/>
    </location>
</feature>
<dbReference type="InterPro" id="IPR020846">
    <property type="entry name" value="MFS_dom"/>
</dbReference>
<keyword evidence="2" id="KW-0813">Transport</keyword>
<dbReference type="FunFam" id="1.20.1250.20:FF:000057">
    <property type="entry name" value="MFS general substrate transporter"/>
    <property type="match status" value="1"/>
</dbReference>
<gene>
    <name evidence="8" type="ORF">K452DRAFT_239257</name>
</gene>
<evidence type="ECO:0000256" key="2">
    <source>
        <dbReference type="ARBA" id="ARBA00022448"/>
    </source>
</evidence>
<dbReference type="GO" id="GO:0016020">
    <property type="term" value="C:membrane"/>
    <property type="evidence" value="ECO:0007669"/>
    <property type="project" value="UniProtKB-SubCell"/>
</dbReference>
<dbReference type="RefSeq" id="XP_033391215.1">
    <property type="nucleotide sequence ID" value="XM_033537713.1"/>
</dbReference>
<feature type="transmembrane region" description="Helical" evidence="6">
    <location>
        <begin position="406"/>
        <end position="425"/>
    </location>
</feature>
<dbReference type="PANTHER" id="PTHR43791:SF38">
    <property type="entry name" value="MAJOR FACILITATOR SUPERFAMILY (MFS) PROFILE DOMAIN-CONTAINING PROTEIN"/>
    <property type="match status" value="1"/>
</dbReference>
<keyword evidence="5 6" id="KW-0472">Membrane</keyword>
<dbReference type="EMBL" id="ML995577">
    <property type="protein sequence ID" value="KAF2135497.1"/>
    <property type="molecule type" value="Genomic_DNA"/>
</dbReference>
<evidence type="ECO:0000313" key="9">
    <source>
        <dbReference type="Proteomes" id="UP000799438"/>
    </source>
</evidence>
<feature type="transmembrane region" description="Helical" evidence="6">
    <location>
        <begin position="201"/>
        <end position="224"/>
    </location>
</feature>
<feature type="transmembrane region" description="Helical" evidence="6">
    <location>
        <begin position="168"/>
        <end position="189"/>
    </location>
</feature>
<dbReference type="PANTHER" id="PTHR43791">
    <property type="entry name" value="PERMEASE-RELATED"/>
    <property type="match status" value="1"/>
</dbReference>
<feature type="transmembrane region" description="Helical" evidence="6">
    <location>
        <begin position="349"/>
        <end position="367"/>
    </location>
</feature>
<keyword evidence="9" id="KW-1185">Reference proteome</keyword>
<dbReference type="SUPFAM" id="SSF103473">
    <property type="entry name" value="MFS general substrate transporter"/>
    <property type="match status" value="1"/>
</dbReference>
<evidence type="ECO:0000313" key="8">
    <source>
        <dbReference type="EMBL" id="KAF2135497.1"/>
    </source>
</evidence>
<dbReference type="Gene3D" id="1.20.1250.20">
    <property type="entry name" value="MFS general substrate transporter like domains"/>
    <property type="match status" value="2"/>
</dbReference>
<comment type="subcellular location">
    <subcellularLocation>
        <location evidence="1">Membrane</location>
        <topology evidence="1">Multi-pass membrane protein</topology>
    </subcellularLocation>
</comment>
<feature type="transmembrane region" description="Helical" evidence="6">
    <location>
        <begin position="38"/>
        <end position="55"/>
    </location>
</feature>
<dbReference type="FunFam" id="1.20.1250.20:FF:000013">
    <property type="entry name" value="MFS general substrate transporter"/>
    <property type="match status" value="1"/>
</dbReference>
<feature type="transmembrane region" description="Helical" evidence="6">
    <location>
        <begin position="132"/>
        <end position="156"/>
    </location>
</feature>
<feature type="transmembrane region" description="Helical" evidence="6">
    <location>
        <begin position="284"/>
        <end position="304"/>
    </location>
</feature>
<dbReference type="Pfam" id="PF07690">
    <property type="entry name" value="MFS_1"/>
    <property type="match status" value="1"/>
</dbReference>
<dbReference type="GeneID" id="54295209"/>
<feature type="transmembrane region" description="Helical" evidence="6">
    <location>
        <begin position="373"/>
        <end position="394"/>
    </location>
</feature>
<feature type="domain" description="Major facilitator superfamily (MFS) profile" evidence="7">
    <location>
        <begin position="42"/>
        <end position="465"/>
    </location>
</feature>
<reference evidence="8" key="1">
    <citation type="journal article" date="2020" name="Stud. Mycol.">
        <title>101 Dothideomycetes genomes: a test case for predicting lifestyles and emergence of pathogens.</title>
        <authorList>
            <person name="Haridas S."/>
            <person name="Albert R."/>
            <person name="Binder M."/>
            <person name="Bloem J."/>
            <person name="Labutti K."/>
            <person name="Salamov A."/>
            <person name="Andreopoulos B."/>
            <person name="Baker S."/>
            <person name="Barry K."/>
            <person name="Bills G."/>
            <person name="Bluhm B."/>
            <person name="Cannon C."/>
            <person name="Castanera R."/>
            <person name="Culley D."/>
            <person name="Daum C."/>
            <person name="Ezra D."/>
            <person name="Gonzalez J."/>
            <person name="Henrissat B."/>
            <person name="Kuo A."/>
            <person name="Liang C."/>
            <person name="Lipzen A."/>
            <person name="Lutzoni F."/>
            <person name="Magnuson J."/>
            <person name="Mondo S."/>
            <person name="Nolan M."/>
            <person name="Ohm R."/>
            <person name="Pangilinan J."/>
            <person name="Park H.-J."/>
            <person name="Ramirez L."/>
            <person name="Alfaro M."/>
            <person name="Sun H."/>
            <person name="Tritt A."/>
            <person name="Yoshinaga Y."/>
            <person name="Zwiers L.-H."/>
            <person name="Turgeon B."/>
            <person name="Goodwin S."/>
            <person name="Spatafora J."/>
            <person name="Crous P."/>
            <person name="Grigoriev I."/>
        </authorList>
    </citation>
    <scope>NUCLEOTIDE SEQUENCE</scope>
    <source>
        <strain evidence="8">CBS 121167</strain>
    </source>
</reference>
<dbReference type="GO" id="GO:0022857">
    <property type="term" value="F:transmembrane transporter activity"/>
    <property type="evidence" value="ECO:0007669"/>
    <property type="project" value="InterPro"/>
</dbReference>
<keyword evidence="4 6" id="KW-1133">Transmembrane helix</keyword>
<feature type="transmembrane region" description="Helical" evidence="6">
    <location>
        <begin position="79"/>
        <end position="101"/>
    </location>
</feature>
<dbReference type="PROSITE" id="PS50850">
    <property type="entry name" value="MFS"/>
    <property type="match status" value="1"/>
</dbReference>
<keyword evidence="3 6" id="KW-0812">Transmembrane</keyword>
<dbReference type="OrthoDB" id="2962993at2759"/>
<organism evidence="8 9">
    <name type="scientific">Aplosporella prunicola CBS 121167</name>
    <dbReference type="NCBI Taxonomy" id="1176127"/>
    <lineage>
        <taxon>Eukaryota</taxon>
        <taxon>Fungi</taxon>
        <taxon>Dikarya</taxon>
        <taxon>Ascomycota</taxon>
        <taxon>Pezizomycotina</taxon>
        <taxon>Dothideomycetes</taxon>
        <taxon>Dothideomycetes incertae sedis</taxon>
        <taxon>Botryosphaeriales</taxon>
        <taxon>Aplosporellaceae</taxon>
        <taxon>Aplosporella</taxon>
    </lineage>
</organism>
<dbReference type="InterPro" id="IPR011701">
    <property type="entry name" value="MFS"/>
</dbReference>
<sequence>MGVNEETLRQHELQAELQEALRNYTPGTAAEKKLLRKIDLRLMPVLWIMYILNYVDRTNIGNAKTAGMADALNLDDQRYAWVISIFFFGYLLCEVPSNMILSRTKPSWFLPGIMIVWGALSAAMSASKTYGAMLAFRFIVGCIESGFFPGVLYLLSCWYTSAELGKRFTIFYTASTLSGAFGGLLAGAITDHLHNAHGIAGWRWLFIVEGVATTGVAMIAIFILPDYPSTTAALTLEERQLATIRLLADGSSSSSNSSKDDDSSAARLSHREAFMAAVVDYRTWYFLIMIVLNVGAGTISYFIPTLTETLGYKGATAQYMTVPVYIVAAVIANCAAFSADRLHERRLHVATFYALGCACAIVCAAVTQPIVRYVMLCFTAAGIWTALPIALTWISQTMGAPAEKRAIVLALVNAFGNLSSVYGSRIWPDSDGPNYPIGWGVTAGFLGGATVLALLAPLAFRAPVRRTPAELRMVEALGQGGAAGEDRGAVVREGDGNGDEEAAAPAAAAAVAAGVGAKL</sequence>
<evidence type="ECO:0000256" key="4">
    <source>
        <dbReference type="ARBA" id="ARBA00022989"/>
    </source>
</evidence>
<protein>
    <recommendedName>
        <fullName evidence="7">Major facilitator superfamily (MFS) profile domain-containing protein</fullName>
    </recommendedName>
</protein>
<evidence type="ECO:0000256" key="5">
    <source>
        <dbReference type="ARBA" id="ARBA00023136"/>
    </source>
</evidence>
<feature type="transmembrane region" description="Helical" evidence="6">
    <location>
        <begin position="108"/>
        <end position="126"/>
    </location>
</feature>
<dbReference type="Proteomes" id="UP000799438">
    <property type="component" value="Unassembled WGS sequence"/>
</dbReference>
<evidence type="ECO:0000256" key="1">
    <source>
        <dbReference type="ARBA" id="ARBA00004141"/>
    </source>
</evidence>
<name>A0A6A6AXJ3_9PEZI</name>
<dbReference type="AlphaFoldDB" id="A0A6A6AXJ3"/>
<evidence type="ECO:0000256" key="6">
    <source>
        <dbReference type="SAM" id="Phobius"/>
    </source>
</evidence>
<dbReference type="InterPro" id="IPR036259">
    <property type="entry name" value="MFS_trans_sf"/>
</dbReference>
<evidence type="ECO:0000256" key="3">
    <source>
        <dbReference type="ARBA" id="ARBA00022692"/>
    </source>
</evidence>
<proteinExistence type="predicted"/>
<evidence type="ECO:0000259" key="7">
    <source>
        <dbReference type="PROSITE" id="PS50850"/>
    </source>
</evidence>
<accession>A0A6A6AXJ3</accession>
<feature type="transmembrane region" description="Helical" evidence="6">
    <location>
        <begin position="437"/>
        <end position="460"/>
    </location>
</feature>